<reference evidence="1 2" key="1">
    <citation type="submission" date="2019-06" db="EMBL/GenBank/DDBJ databases">
        <title>Draft genomes of female and male turbot (Scophthalmus maximus).</title>
        <authorList>
            <person name="Xu H."/>
            <person name="Xu X.-W."/>
            <person name="Shao C."/>
            <person name="Chen S."/>
        </authorList>
    </citation>
    <scope>NUCLEOTIDE SEQUENCE [LARGE SCALE GENOMIC DNA]</scope>
    <source>
        <strain evidence="1">Ysfricsl-2016a</strain>
        <tissue evidence="1">Blood</tissue>
    </source>
</reference>
<evidence type="ECO:0000313" key="2">
    <source>
        <dbReference type="Proteomes" id="UP000438429"/>
    </source>
</evidence>
<organism evidence="1 2">
    <name type="scientific">Scophthalmus maximus</name>
    <name type="common">Turbot</name>
    <name type="synonym">Psetta maxima</name>
    <dbReference type="NCBI Taxonomy" id="52904"/>
    <lineage>
        <taxon>Eukaryota</taxon>
        <taxon>Metazoa</taxon>
        <taxon>Chordata</taxon>
        <taxon>Craniata</taxon>
        <taxon>Vertebrata</taxon>
        <taxon>Euteleostomi</taxon>
        <taxon>Actinopterygii</taxon>
        <taxon>Neopterygii</taxon>
        <taxon>Teleostei</taxon>
        <taxon>Neoteleostei</taxon>
        <taxon>Acanthomorphata</taxon>
        <taxon>Carangaria</taxon>
        <taxon>Pleuronectiformes</taxon>
        <taxon>Pleuronectoidei</taxon>
        <taxon>Scophthalmidae</taxon>
        <taxon>Scophthalmus</taxon>
    </lineage>
</organism>
<dbReference type="AlphaFoldDB" id="A0A6A4TJ10"/>
<comment type="caution">
    <text evidence="1">The sequence shown here is derived from an EMBL/GenBank/DDBJ whole genome shotgun (WGS) entry which is preliminary data.</text>
</comment>
<dbReference type="EMBL" id="VEVO01000001">
    <property type="protein sequence ID" value="KAF0047516.1"/>
    <property type="molecule type" value="Genomic_DNA"/>
</dbReference>
<gene>
    <name evidence="1" type="ORF">F2P81_001149</name>
</gene>
<dbReference type="Proteomes" id="UP000438429">
    <property type="component" value="Unassembled WGS sequence"/>
</dbReference>
<evidence type="ECO:0000313" key="1">
    <source>
        <dbReference type="EMBL" id="KAF0047516.1"/>
    </source>
</evidence>
<accession>A0A6A4TJ10</accession>
<protein>
    <submittedName>
        <fullName evidence="1">Uncharacterized protein</fullName>
    </submittedName>
</protein>
<sequence>MQREGKPRMCPPVRLRGAVLMDTTTPKYDEYVKPWRCVLLRGADGEEECTHTGTRSNPWGTTSLVFAYAGVMRTQTFFTCCHIPYTYEKSDQCNIGSKQQWLCVPSLNDCTEGCSVSGIPIPALESGSETHIHFTEQVKRHLDICIQTEPDVTEKSIFRHLVYLQILLQLYQPLPLNLFDWDRLMLYSMYCAFIMFGDMCSRAELHIGLQMASPTGKYTHTQCARGIKLNDVHPYPCTACVSLGELSSSSVLPGVRLHLFLCSELLFVPVVNRFHMMKLSDFITAAAAFKEKPWSSRDFQFLTSTVSPV</sequence>
<proteinExistence type="predicted"/>
<name>A0A6A4TJ10_SCOMX</name>